<dbReference type="RefSeq" id="WP_204061410.1">
    <property type="nucleotide sequence ID" value="NZ_BAAAGP010000030.1"/>
</dbReference>
<gene>
    <name evidence="1" type="ORF">Mco01_74110</name>
</gene>
<sequence length="80" mass="8291">MAAVSCSHPAAVPVESVVTGQILAALCPTCGAQLPAGFLSCAHETTIDTTSMEERGPRRHCLGCGATWCEQEAGWPAAMF</sequence>
<evidence type="ECO:0000313" key="2">
    <source>
        <dbReference type="Proteomes" id="UP000603904"/>
    </source>
</evidence>
<dbReference type="EMBL" id="BOOC01000059">
    <property type="protein sequence ID" value="GIH44411.1"/>
    <property type="molecule type" value="Genomic_DNA"/>
</dbReference>
<name>A0ABQ4GBE5_9ACTN</name>
<proteinExistence type="predicted"/>
<accession>A0ABQ4GBE5</accession>
<keyword evidence="2" id="KW-1185">Reference proteome</keyword>
<reference evidence="1 2" key="1">
    <citation type="submission" date="2021-01" db="EMBL/GenBank/DDBJ databases">
        <title>Whole genome shotgun sequence of Microbispora corallina NBRC 16416.</title>
        <authorList>
            <person name="Komaki H."/>
            <person name="Tamura T."/>
        </authorList>
    </citation>
    <scope>NUCLEOTIDE SEQUENCE [LARGE SCALE GENOMIC DNA]</scope>
    <source>
        <strain evidence="1 2">NBRC 16416</strain>
    </source>
</reference>
<protein>
    <recommendedName>
        <fullName evidence="3">DUF2180 family protein</fullName>
    </recommendedName>
</protein>
<comment type="caution">
    <text evidence="1">The sequence shown here is derived from an EMBL/GenBank/DDBJ whole genome shotgun (WGS) entry which is preliminary data.</text>
</comment>
<evidence type="ECO:0000313" key="1">
    <source>
        <dbReference type="EMBL" id="GIH44411.1"/>
    </source>
</evidence>
<evidence type="ECO:0008006" key="3">
    <source>
        <dbReference type="Google" id="ProtNLM"/>
    </source>
</evidence>
<organism evidence="1 2">
    <name type="scientific">Microbispora corallina</name>
    <dbReference type="NCBI Taxonomy" id="83302"/>
    <lineage>
        <taxon>Bacteria</taxon>
        <taxon>Bacillati</taxon>
        <taxon>Actinomycetota</taxon>
        <taxon>Actinomycetes</taxon>
        <taxon>Streptosporangiales</taxon>
        <taxon>Streptosporangiaceae</taxon>
        <taxon>Microbispora</taxon>
    </lineage>
</organism>
<dbReference type="Proteomes" id="UP000603904">
    <property type="component" value="Unassembled WGS sequence"/>
</dbReference>